<name>A0A0P8DYM7_9EURY</name>
<evidence type="ECO:0000256" key="5">
    <source>
        <dbReference type="ARBA" id="ARBA00023136"/>
    </source>
</evidence>
<feature type="transmembrane region" description="Helical" evidence="6">
    <location>
        <begin position="217"/>
        <end position="239"/>
    </location>
</feature>
<sequence>MTLKSFGNKIWFLLKETLNEFISDDAIKFSASLSYYTIFSLPPLLIIIIYLGGIFAGAEAVRGEIFGQINGLVGNEAALQIQEMIKNVKLSNNNSFAAVIGVITLFLGATGVFVEMQGSLNIIWGLKAKPHRGLMVFIKHRLISFSIIASMGFLLLVGLIINSLTSILIERLKFLFPDIAVFLFYALNIGMLFIFITLIFTVIFRMLPDGKVSYKDAIIGAAFTASLFMVGKSVIGAYIGSSSTASIYGVAGSLIIILLWIYYSAIILYFGAEFTEVYASEFGYKITPNDYAVYIDRREKEIEPQAANVNVNMQNKK</sequence>
<feature type="transmembrane region" description="Helical" evidence="6">
    <location>
        <begin position="96"/>
        <end position="124"/>
    </location>
</feature>
<keyword evidence="2" id="KW-1003">Cell membrane</keyword>
<dbReference type="PATRIC" id="fig|1719120.3.peg.2755"/>
<gene>
    <name evidence="7" type="primary">brkB</name>
    <name evidence="7" type="ORF">MPEBLZ_02524</name>
</gene>
<feature type="transmembrane region" description="Helical" evidence="6">
    <location>
        <begin position="181"/>
        <end position="205"/>
    </location>
</feature>
<keyword evidence="3 6" id="KW-0812">Transmembrane</keyword>
<dbReference type="EMBL" id="LKCM01000195">
    <property type="protein sequence ID" value="KPQ42916.1"/>
    <property type="molecule type" value="Genomic_DNA"/>
</dbReference>
<evidence type="ECO:0000256" key="4">
    <source>
        <dbReference type="ARBA" id="ARBA00022989"/>
    </source>
</evidence>
<reference evidence="7 8" key="1">
    <citation type="submission" date="2015-09" db="EMBL/GenBank/DDBJ databases">
        <title>A metagenomics-based metabolic model of nitrate-dependent anaerobic oxidation of methane by Methanoperedens-like archaea.</title>
        <authorList>
            <person name="Arshad A."/>
            <person name="Speth D.R."/>
            <person name="De Graaf R.M."/>
            <person name="Op Den Camp H.J."/>
            <person name="Jetten M.S."/>
            <person name="Welte C.U."/>
        </authorList>
    </citation>
    <scope>NUCLEOTIDE SEQUENCE [LARGE SCALE GENOMIC DNA]</scope>
</reference>
<keyword evidence="4 6" id="KW-1133">Transmembrane helix</keyword>
<dbReference type="PANTHER" id="PTHR30213:SF1">
    <property type="entry name" value="INNER MEMBRANE PROTEIN YHJD"/>
    <property type="match status" value="1"/>
</dbReference>
<feature type="transmembrane region" description="Helical" evidence="6">
    <location>
        <begin position="245"/>
        <end position="270"/>
    </location>
</feature>
<keyword evidence="5 6" id="KW-0472">Membrane</keyword>
<evidence type="ECO:0000313" key="8">
    <source>
        <dbReference type="Proteomes" id="UP000050360"/>
    </source>
</evidence>
<evidence type="ECO:0000256" key="2">
    <source>
        <dbReference type="ARBA" id="ARBA00022475"/>
    </source>
</evidence>
<proteinExistence type="predicted"/>
<evidence type="ECO:0000256" key="3">
    <source>
        <dbReference type="ARBA" id="ARBA00022692"/>
    </source>
</evidence>
<accession>A0A0P8DYM7</accession>
<dbReference type="Proteomes" id="UP000050360">
    <property type="component" value="Unassembled WGS sequence"/>
</dbReference>
<protein>
    <submittedName>
        <fullName evidence="7">Ribonuclease RN</fullName>
    </submittedName>
</protein>
<evidence type="ECO:0000313" key="7">
    <source>
        <dbReference type="EMBL" id="KPQ42916.1"/>
    </source>
</evidence>
<dbReference type="AlphaFoldDB" id="A0A0P8DYM7"/>
<organism evidence="7 8">
    <name type="scientific">Candidatus Methanoperedens nitratireducens</name>
    <dbReference type="NCBI Taxonomy" id="1392998"/>
    <lineage>
        <taxon>Archaea</taxon>
        <taxon>Methanobacteriati</taxon>
        <taxon>Methanobacteriota</taxon>
        <taxon>Stenosarchaea group</taxon>
        <taxon>Methanomicrobia</taxon>
        <taxon>Methanosarcinales</taxon>
        <taxon>ANME-2 cluster</taxon>
        <taxon>Candidatus Methanoperedentaceae</taxon>
        <taxon>Candidatus Methanoperedens</taxon>
    </lineage>
</organism>
<dbReference type="NCBIfam" id="TIGR00765">
    <property type="entry name" value="yihY_not_rbn"/>
    <property type="match status" value="1"/>
</dbReference>
<dbReference type="Pfam" id="PF03631">
    <property type="entry name" value="Virul_fac_BrkB"/>
    <property type="match status" value="1"/>
</dbReference>
<evidence type="ECO:0000256" key="1">
    <source>
        <dbReference type="ARBA" id="ARBA00004651"/>
    </source>
</evidence>
<dbReference type="PIRSF" id="PIRSF035875">
    <property type="entry name" value="RNase_BN"/>
    <property type="match status" value="1"/>
</dbReference>
<dbReference type="GO" id="GO:0005886">
    <property type="term" value="C:plasma membrane"/>
    <property type="evidence" value="ECO:0007669"/>
    <property type="project" value="UniProtKB-SubCell"/>
</dbReference>
<feature type="transmembrane region" description="Helical" evidence="6">
    <location>
        <begin position="145"/>
        <end position="169"/>
    </location>
</feature>
<dbReference type="InterPro" id="IPR017039">
    <property type="entry name" value="Virul_fac_BrkB"/>
</dbReference>
<evidence type="ECO:0000256" key="6">
    <source>
        <dbReference type="SAM" id="Phobius"/>
    </source>
</evidence>
<comment type="caution">
    <text evidence="7">The sequence shown here is derived from an EMBL/GenBank/DDBJ whole genome shotgun (WGS) entry which is preliminary data.</text>
</comment>
<feature type="transmembrane region" description="Helical" evidence="6">
    <location>
        <begin position="33"/>
        <end position="56"/>
    </location>
</feature>
<dbReference type="PANTHER" id="PTHR30213">
    <property type="entry name" value="INNER MEMBRANE PROTEIN YHJD"/>
    <property type="match status" value="1"/>
</dbReference>
<comment type="subcellular location">
    <subcellularLocation>
        <location evidence="1">Cell membrane</location>
        <topology evidence="1">Multi-pass membrane protein</topology>
    </subcellularLocation>
</comment>